<feature type="domain" description="Ig-like" evidence="2">
    <location>
        <begin position="321"/>
        <end position="411"/>
    </location>
</feature>
<comment type="caution">
    <text evidence="4">The sequence shown here is derived from an EMBL/GenBank/DDBJ whole genome shotgun (WGS) entry which is preliminary data.</text>
</comment>
<keyword evidence="1" id="KW-0812">Transmembrane</keyword>
<gene>
    <name evidence="4" type="ORF">JTE90_003280</name>
</gene>
<dbReference type="PANTHER" id="PTHR23278">
    <property type="entry name" value="SIDESTEP PROTEIN"/>
    <property type="match status" value="1"/>
</dbReference>
<feature type="transmembrane region" description="Helical" evidence="1">
    <location>
        <begin position="620"/>
        <end position="642"/>
    </location>
</feature>
<dbReference type="EMBL" id="JAFNEN010000162">
    <property type="protein sequence ID" value="KAG8191269.1"/>
    <property type="molecule type" value="Genomic_DNA"/>
</dbReference>
<evidence type="ECO:0000313" key="4">
    <source>
        <dbReference type="EMBL" id="KAG8191269.1"/>
    </source>
</evidence>
<evidence type="ECO:0000259" key="2">
    <source>
        <dbReference type="PROSITE" id="PS50835"/>
    </source>
</evidence>
<proteinExistence type="predicted"/>
<dbReference type="SMART" id="SM00408">
    <property type="entry name" value="IGc2"/>
    <property type="match status" value="2"/>
</dbReference>
<dbReference type="InterPro" id="IPR036116">
    <property type="entry name" value="FN3_sf"/>
</dbReference>
<dbReference type="PROSITE" id="PS50853">
    <property type="entry name" value="FN3"/>
    <property type="match status" value="1"/>
</dbReference>
<dbReference type="InterPro" id="IPR003599">
    <property type="entry name" value="Ig_sub"/>
</dbReference>
<dbReference type="InterPro" id="IPR003598">
    <property type="entry name" value="Ig_sub2"/>
</dbReference>
<feature type="domain" description="Ig-like" evidence="2">
    <location>
        <begin position="1"/>
        <end position="109"/>
    </location>
</feature>
<dbReference type="Gene3D" id="2.60.40.10">
    <property type="entry name" value="Immunoglobulins"/>
    <property type="match status" value="6"/>
</dbReference>
<dbReference type="InterPro" id="IPR036179">
    <property type="entry name" value="Ig-like_dom_sf"/>
</dbReference>
<name>A0AAV6V451_9ARAC</name>
<evidence type="ECO:0008006" key="6">
    <source>
        <dbReference type="Google" id="ProtNLM"/>
    </source>
</evidence>
<dbReference type="SUPFAM" id="SSF48726">
    <property type="entry name" value="Immunoglobulin"/>
    <property type="match status" value="5"/>
</dbReference>
<accession>A0AAV6V451</accession>
<reference evidence="4 5" key="1">
    <citation type="journal article" date="2022" name="Nat. Ecol. Evol.">
        <title>A masculinizing supergene underlies an exaggerated male reproductive morph in a spider.</title>
        <authorList>
            <person name="Hendrickx F."/>
            <person name="De Corte Z."/>
            <person name="Sonet G."/>
            <person name="Van Belleghem S.M."/>
            <person name="Kostlbacher S."/>
            <person name="Vangestel C."/>
        </authorList>
    </citation>
    <scope>NUCLEOTIDE SEQUENCE [LARGE SCALE GENOMIC DNA]</scope>
    <source>
        <strain evidence="4">W744_W776</strain>
    </source>
</reference>
<dbReference type="SMART" id="SM00409">
    <property type="entry name" value="IG"/>
    <property type="match status" value="3"/>
</dbReference>
<feature type="domain" description="Fibronectin type-III" evidence="3">
    <location>
        <begin position="513"/>
        <end position="609"/>
    </location>
</feature>
<dbReference type="SUPFAM" id="SSF49265">
    <property type="entry name" value="Fibronectin type III"/>
    <property type="match status" value="1"/>
</dbReference>
<dbReference type="InterPro" id="IPR013106">
    <property type="entry name" value="Ig_V-set"/>
</dbReference>
<keyword evidence="5" id="KW-1185">Reference proteome</keyword>
<dbReference type="CDD" id="cd00063">
    <property type="entry name" value="FN3"/>
    <property type="match status" value="1"/>
</dbReference>
<dbReference type="Pfam" id="PF13927">
    <property type="entry name" value="Ig_3"/>
    <property type="match status" value="2"/>
</dbReference>
<dbReference type="PANTHER" id="PTHR23278:SF19">
    <property type="entry name" value="OBSCURIN"/>
    <property type="match status" value="1"/>
</dbReference>
<protein>
    <recommendedName>
        <fullName evidence="6">Nephrin</fullName>
    </recommendedName>
</protein>
<dbReference type="AlphaFoldDB" id="A0AAV6V451"/>
<dbReference type="PROSITE" id="PS50835">
    <property type="entry name" value="IG_LIKE"/>
    <property type="match status" value="5"/>
</dbReference>
<dbReference type="InterPro" id="IPR003961">
    <property type="entry name" value="FN3_dom"/>
</dbReference>
<dbReference type="InterPro" id="IPR007110">
    <property type="entry name" value="Ig-like_dom"/>
</dbReference>
<evidence type="ECO:0000313" key="5">
    <source>
        <dbReference type="Proteomes" id="UP000827092"/>
    </source>
</evidence>
<feature type="domain" description="Ig-like" evidence="2">
    <location>
        <begin position="418"/>
        <end position="491"/>
    </location>
</feature>
<evidence type="ECO:0000256" key="1">
    <source>
        <dbReference type="SAM" id="Phobius"/>
    </source>
</evidence>
<dbReference type="Pfam" id="PF07686">
    <property type="entry name" value="V-set"/>
    <property type="match status" value="1"/>
</dbReference>
<evidence type="ECO:0000259" key="3">
    <source>
        <dbReference type="PROSITE" id="PS50853"/>
    </source>
</evidence>
<feature type="domain" description="Ig-like" evidence="2">
    <location>
        <begin position="117"/>
        <end position="211"/>
    </location>
</feature>
<keyword evidence="1" id="KW-1133">Transmembrane helix</keyword>
<feature type="domain" description="Ig-like" evidence="2">
    <location>
        <begin position="222"/>
        <end position="316"/>
    </location>
</feature>
<dbReference type="Proteomes" id="UP000827092">
    <property type="component" value="Unassembled WGS sequence"/>
</dbReference>
<sequence>MVPISEYEAVAGLDTYIPCNYTLPSDPDVVSLMLWYRDQERMPIYTVDFRKGTRQNPKHFTVPEYADRSYFDVNSTPPNLRLEAVSVEDEGFYRCNIEFRMLRTETRIVKLNVLIPPSSVVVMDDRGQRLKGLAGPYDEGAYLSLLCESEGGNPSPSVTWWRDRLLLDDTFYRASTSYIRNELVVLELRRTDLLVELTCQVSNTNLTKPLAEKIQIDLNLKPLYARITTPHRHLKLGESVRLHCETSGSRPPATISWFLDNTRIQSGKESIPNNRNITYSSLMLTPAVEDNGKTVICRAENTALSHPTVQDTWQLNVEFPPEVKLHLGANIKYSTIKEGNDVYMECTIRANPPIGELTWLFEGKAFFSNASAGIIISNQSLVLQKVKKEHRGRYRCIAVNSEGEGESKDLFLEVRYAPTCKPSQRDLFGVAREEVVNISCEVDSDPTDVTFRWTLNNTVENTDLHHFESSGATSVITYTPKNSMDYGALQCWGRNSVGEQKEPCIVRIIPAGPPDPVRNCNVVNQSHSWLQIECEPGYSNGLLQKFHLDVYNSAVDHLQVNMTSNNTPKFSVADLPPGTPFVLVVYASNEKGKSNTLAIVGQTSAIPSAEAALMSSLSPLLGILLAVLGTLLMICVVALALVQIRRRRRPKASIEEDKTKVDMVLKKGSDEITESTVLCPDVVPPNNTMYVSPDGESITELKRNSDMLKSKDNYRNCVVALKRSWSFKKGHQEKTEVEISLTDLSNCTLDPSSTTFLGDVTLEEHAPSKKILIKVEPPPDQILAEKGYRTDSV</sequence>
<organism evidence="4 5">
    <name type="scientific">Oedothorax gibbosus</name>
    <dbReference type="NCBI Taxonomy" id="931172"/>
    <lineage>
        <taxon>Eukaryota</taxon>
        <taxon>Metazoa</taxon>
        <taxon>Ecdysozoa</taxon>
        <taxon>Arthropoda</taxon>
        <taxon>Chelicerata</taxon>
        <taxon>Arachnida</taxon>
        <taxon>Araneae</taxon>
        <taxon>Araneomorphae</taxon>
        <taxon>Entelegynae</taxon>
        <taxon>Araneoidea</taxon>
        <taxon>Linyphiidae</taxon>
        <taxon>Erigoninae</taxon>
        <taxon>Oedothorax</taxon>
    </lineage>
</organism>
<dbReference type="InterPro" id="IPR013783">
    <property type="entry name" value="Ig-like_fold"/>
</dbReference>
<keyword evidence="1" id="KW-0472">Membrane</keyword>